<keyword evidence="2" id="KW-1185">Reference proteome</keyword>
<organism evidence="1 2">
    <name type="scientific">Thermostaphylospora chromogena</name>
    <dbReference type="NCBI Taxonomy" id="35622"/>
    <lineage>
        <taxon>Bacteria</taxon>
        <taxon>Bacillati</taxon>
        <taxon>Actinomycetota</taxon>
        <taxon>Actinomycetes</taxon>
        <taxon>Streptosporangiales</taxon>
        <taxon>Thermomonosporaceae</taxon>
        <taxon>Thermostaphylospora</taxon>
    </lineage>
</organism>
<protein>
    <submittedName>
        <fullName evidence="1">Uncharacterized protein</fullName>
    </submittedName>
</protein>
<reference evidence="1 2" key="1">
    <citation type="submission" date="2016-10" db="EMBL/GenBank/DDBJ databases">
        <authorList>
            <person name="de Groot N.N."/>
        </authorList>
    </citation>
    <scope>NUCLEOTIDE SEQUENCE [LARGE SCALE GENOMIC DNA]</scope>
    <source>
        <strain evidence="1 2">DSM 43794</strain>
    </source>
</reference>
<sequence>MCAGVAVALLFGQTLPGTPAAHAHADPTRSPFVADTWQRFTSARLQGDGSLSDIVGLSPTDVWAVGQQDIWDAWEHRSAIVHWDGRTWTQVGIRNDGAGAEHLRSIAAASPTDLWVVGTAHDRLPYVAHGDGTAFDRVSVDQIGAGDWLGGVDAVPGKVVAVGRRDRAPLILTRSGTTWKVDVAKGEGTLYSVAISGKGEGWAVGDAGGQPLIMRLSGGSWKRVPLPRLPGGYLRDVHLDGPKRALAIGGIYHGQGRSTALMLAWNGKRWSKLKVPVRSAKLYGVTGDGKGRFYVSGFDAKRPEETFLLRHDGRSTEIIRGGRAGAHRTIRLQAVTTLPGSSAVWAVGHVVDASDRYSDVITAFVPKSRSRAEKNGSEIKKAAPATR</sequence>
<accession>A0A1H1G5D7</accession>
<evidence type="ECO:0000313" key="1">
    <source>
        <dbReference type="EMBL" id="SDR08390.1"/>
    </source>
</evidence>
<proteinExistence type="predicted"/>
<gene>
    <name evidence="1" type="ORF">SAMN04489764_3379</name>
</gene>
<name>A0A1H1G5D7_9ACTN</name>
<dbReference type="SUPFAM" id="SSF101898">
    <property type="entry name" value="NHL repeat"/>
    <property type="match status" value="1"/>
</dbReference>
<dbReference type="Proteomes" id="UP000217103">
    <property type="component" value="Unassembled WGS sequence"/>
</dbReference>
<evidence type="ECO:0000313" key="2">
    <source>
        <dbReference type="Proteomes" id="UP000217103"/>
    </source>
</evidence>
<dbReference type="EMBL" id="FNKK01000002">
    <property type="protein sequence ID" value="SDR08390.1"/>
    <property type="molecule type" value="Genomic_DNA"/>
</dbReference>
<dbReference type="OrthoDB" id="3454650at2"/>
<dbReference type="STRING" id="35622.SAMN04489764_3379"/>
<dbReference type="AlphaFoldDB" id="A0A1H1G5D7"/>